<evidence type="ECO:0000256" key="3">
    <source>
        <dbReference type="ARBA" id="ARBA00022989"/>
    </source>
</evidence>
<feature type="domain" description="EXPERA" evidence="7">
    <location>
        <begin position="18"/>
        <end position="151"/>
    </location>
</feature>
<dbReference type="EMBL" id="OZ019894">
    <property type="protein sequence ID" value="CAK9215323.1"/>
    <property type="molecule type" value="Genomic_DNA"/>
</dbReference>
<keyword evidence="2 5" id="KW-0812">Transmembrane</keyword>
<accession>A0ABP0U9G1</accession>
<feature type="transmembrane region" description="Helical" evidence="6">
    <location>
        <begin position="105"/>
        <end position="123"/>
    </location>
</feature>
<evidence type="ECO:0000256" key="5">
    <source>
        <dbReference type="PROSITE-ProRule" id="PRU01087"/>
    </source>
</evidence>
<organism evidence="8 9">
    <name type="scientific">Sphagnum troendelagicum</name>
    <dbReference type="NCBI Taxonomy" id="128251"/>
    <lineage>
        <taxon>Eukaryota</taxon>
        <taxon>Viridiplantae</taxon>
        <taxon>Streptophyta</taxon>
        <taxon>Embryophyta</taxon>
        <taxon>Bryophyta</taxon>
        <taxon>Sphagnophytina</taxon>
        <taxon>Sphagnopsida</taxon>
        <taxon>Sphagnales</taxon>
        <taxon>Sphagnaceae</taxon>
        <taxon>Sphagnum</taxon>
    </lineage>
</organism>
<feature type="transmembrane region" description="Helical" evidence="6">
    <location>
        <begin position="135"/>
        <end position="155"/>
    </location>
</feature>
<dbReference type="InterPro" id="IPR033118">
    <property type="entry name" value="EXPERA"/>
</dbReference>
<dbReference type="PANTHER" id="PTHR31204:SF1">
    <property type="entry name" value="SIGMA INTRACELLULAR RECEPTOR 2"/>
    <property type="match status" value="1"/>
</dbReference>
<feature type="transmembrane region" description="Helical" evidence="6">
    <location>
        <begin position="20"/>
        <end position="42"/>
    </location>
</feature>
<keyword evidence="9" id="KW-1185">Reference proteome</keyword>
<name>A0ABP0U9G1_9BRYO</name>
<sequence length="174" mass="19223">MAASLPSRRPLPIGSRPVDLVLAVFMLINIPIVLLVESQAVFPSVFFPQSLRDAVQWYVHLSGDYLVRDKPPFFRGLVLAELVFQLPLLVVNSYAFIAGKGWGRITGILFGAHLFTTMVPIFADLLATNVPTRNLLLGIYLPYIIMPVIILARLIPSEHPFSEPADSLNGKKGD</sequence>
<proteinExistence type="predicted"/>
<evidence type="ECO:0000259" key="7">
    <source>
        <dbReference type="PROSITE" id="PS51751"/>
    </source>
</evidence>
<dbReference type="Proteomes" id="UP001497512">
    <property type="component" value="Chromosome 2"/>
</dbReference>
<protein>
    <recommendedName>
        <fullName evidence="7">EXPERA domain-containing protein</fullName>
    </recommendedName>
</protein>
<dbReference type="PANTHER" id="PTHR31204">
    <property type="entry name" value="SIGMA INTRACELLULAR RECEPTOR 2"/>
    <property type="match status" value="1"/>
</dbReference>
<keyword evidence="4 5" id="KW-0472">Membrane</keyword>
<keyword evidence="3 5" id="KW-1133">Transmembrane helix</keyword>
<evidence type="ECO:0000256" key="4">
    <source>
        <dbReference type="ARBA" id="ARBA00023136"/>
    </source>
</evidence>
<dbReference type="Pfam" id="PF05241">
    <property type="entry name" value="EBP"/>
    <property type="match status" value="1"/>
</dbReference>
<evidence type="ECO:0000256" key="2">
    <source>
        <dbReference type="ARBA" id="ARBA00022692"/>
    </source>
</evidence>
<comment type="subcellular location">
    <subcellularLocation>
        <location evidence="1">Membrane</location>
        <topology evidence="1">Multi-pass membrane protein</topology>
    </subcellularLocation>
</comment>
<gene>
    <name evidence="8" type="ORF">CSSPTR1EN2_LOCUS12674</name>
</gene>
<evidence type="ECO:0000313" key="8">
    <source>
        <dbReference type="EMBL" id="CAK9215323.1"/>
    </source>
</evidence>
<dbReference type="InterPro" id="IPR051987">
    <property type="entry name" value="Sigma-2_receptor-like"/>
</dbReference>
<dbReference type="PROSITE" id="PS51751">
    <property type="entry name" value="EXPERA"/>
    <property type="match status" value="1"/>
</dbReference>
<evidence type="ECO:0000256" key="1">
    <source>
        <dbReference type="ARBA" id="ARBA00004141"/>
    </source>
</evidence>
<reference evidence="8" key="1">
    <citation type="submission" date="2024-02" db="EMBL/GenBank/DDBJ databases">
        <authorList>
            <consortium name="ELIXIR-Norway"/>
            <consortium name="Elixir Norway"/>
        </authorList>
    </citation>
    <scope>NUCLEOTIDE SEQUENCE</scope>
</reference>
<evidence type="ECO:0000313" key="9">
    <source>
        <dbReference type="Proteomes" id="UP001497512"/>
    </source>
</evidence>
<evidence type="ECO:0000256" key="6">
    <source>
        <dbReference type="SAM" id="Phobius"/>
    </source>
</evidence>